<gene>
    <name evidence="1" type="ORF">CEPIT_LOCUS11984</name>
</gene>
<evidence type="ECO:0000313" key="2">
    <source>
        <dbReference type="Proteomes" id="UP001152523"/>
    </source>
</evidence>
<keyword evidence="2" id="KW-1185">Reference proteome</keyword>
<dbReference type="EMBL" id="CAMAPF010000073">
    <property type="protein sequence ID" value="CAH9092184.1"/>
    <property type="molecule type" value="Genomic_DNA"/>
</dbReference>
<sequence>MRFDVHGDKIYMGTPIVVVIIDSLFPRA</sequence>
<organism evidence="1 2">
    <name type="scientific">Cuscuta epithymum</name>
    <dbReference type="NCBI Taxonomy" id="186058"/>
    <lineage>
        <taxon>Eukaryota</taxon>
        <taxon>Viridiplantae</taxon>
        <taxon>Streptophyta</taxon>
        <taxon>Embryophyta</taxon>
        <taxon>Tracheophyta</taxon>
        <taxon>Spermatophyta</taxon>
        <taxon>Magnoliopsida</taxon>
        <taxon>eudicotyledons</taxon>
        <taxon>Gunneridae</taxon>
        <taxon>Pentapetalae</taxon>
        <taxon>asterids</taxon>
        <taxon>lamiids</taxon>
        <taxon>Solanales</taxon>
        <taxon>Convolvulaceae</taxon>
        <taxon>Cuscuteae</taxon>
        <taxon>Cuscuta</taxon>
        <taxon>Cuscuta subgen. Cuscuta</taxon>
    </lineage>
</organism>
<proteinExistence type="predicted"/>
<dbReference type="Proteomes" id="UP001152523">
    <property type="component" value="Unassembled WGS sequence"/>
</dbReference>
<dbReference type="AlphaFoldDB" id="A0AAV0D4Q8"/>
<protein>
    <submittedName>
        <fullName evidence="1">Uncharacterized protein</fullName>
    </submittedName>
</protein>
<reference evidence="1" key="1">
    <citation type="submission" date="2022-07" db="EMBL/GenBank/DDBJ databases">
        <authorList>
            <person name="Macas J."/>
            <person name="Novak P."/>
            <person name="Neumann P."/>
        </authorList>
    </citation>
    <scope>NUCLEOTIDE SEQUENCE</scope>
</reference>
<name>A0AAV0D4Q8_9ASTE</name>
<accession>A0AAV0D4Q8</accession>
<comment type="caution">
    <text evidence="1">The sequence shown here is derived from an EMBL/GenBank/DDBJ whole genome shotgun (WGS) entry which is preliminary data.</text>
</comment>
<evidence type="ECO:0000313" key="1">
    <source>
        <dbReference type="EMBL" id="CAH9092184.1"/>
    </source>
</evidence>